<evidence type="ECO:0000313" key="3">
    <source>
        <dbReference type="Proteomes" id="UP001201449"/>
    </source>
</evidence>
<reference evidence="2 3" key="1">
    <citation type="submission" date="2022-01" db="EMBL/GenBank/DDBJ databases">
        <title>Mariniradius saccharolyticus sp. nov., isolated from sediment of a river.</title>
        <authorList>
            <person name="Liu H."/>
        </authorList>
    </citation>
    <scope>NUCLEOTIDE SEQUENCE [LARGE SCALE GENOMIC DNA]</scope>
    <source>
        <strain evidence="2 3">RY-2</strain>
    </source>
</reference>
<evidence type="ECO:0000256" key="1">
    <source>
        <dbReference type="SAM" id="SignalP"/>
    </source>
</evidence>
<feature type="chain" id="PRO_5045640734" evidence="1">
    <location>
        <begin position="22"/>
        <end position="521"/>
    </location>
</feature>
<comment type="caution">
    <text evidence="2">The sequence shown here is derived from an EMBL/GenBank/DDBJ whole genome shotgun (WGS) entry which is preliminary data.</text>
</comment>
<proteinExistence type="predicted"/>
<dbReference type="PANTHER" id="PTHR37841">
    <property type="entry name" value="GLR2918 PROTEIN"/>
    <property type="match status" value="1"/>
</dbReference>
<protein>
    <submittedName>
        <fullName evidence="2">WG repeat-containing protein</fullName>
    </submittedName>
</protein>
<organism evidence="2 3">
    <name type="scientific">Mariniradius sediminis</name>
    <dbReference type="NCBI Taxonomy" id="2909237"/>
    <lineage>
        <taxon>Bacteria</taxon>
        <taxon>Pseudomonadati</taxon>
        <taxon>Bacteroidota</taxon>
        <taxon>Cytophagia</taxon>
        <taxon>Cytophagales</taxon>
        <taxon>Cyclobacteriaceae</taxon>
        <taxon>Mariniradius</taxon>
    </lineage>
</organism>
<dbReference type="EMBL" id="JAKEVZ010000009">
    <property type="protein sequence ID" value="MCF1751925.1"/>
    <property type="molecule type" value="Genomic_DNA"/>
</dbReference>
<evidence type="ECO:0000313" key="2">
    <source>
        <dbReference type="EMBL" id="MCF1751925.1"/>
    </source>
</evidence>
<dbReference type="PANTHER" id="PTHR37841:SF1">
    <property type="entry name" value="DUF3298 DOMAIN-CONTAINING PROTEIN"/>
    <property type="match status" value="1"/>
</dbReference>
<gene>
    <name evidence="2" type="ORF">L0U89_12690</name>
</gene>
<dbReference type="Pfam" id="PF14903">
    <property type="entry name" value="WG_beta_rep"/>
    <property type="match status" value="3"/>
</dbReference>
<dbReference type="Proteomes" id="UP001201449">
    <property type="component" value="Unassembled WGS sequence"/>
</dbReference>
<dbReference type="InterPro" id="IPR032774">
    <property type="entry name" value="WG_beta_rep"/>
</dbReference>
<dbReference type="RefSeq" id="WP_234861865.1">
    <property type="nucleotide sequence ID" value="NZ_JAKEVZ010000009.1"/>
</dbReference>
<keyword evidence="3" id="KW-1185">Reference proteome</keyword>
<feature type="signal peptide" evidence="1">
    <location>
        <begin position="1"/>
        <end position="21"/>
    </location>
</feature>
<name>A0ABS9BX67_9BACT</name>
<sequence>MSSYRAVLCLFLFFSGLIAKAQTYEVYDQHMKLKSRVEYDQISILGESVRVSTANQQLKLLSKDYKPFLDLKANSVYRYDQPWLIVEGPSGKGVFHEYGEEVLPAEYDQIQTVFTKILSRKGNAFWLYEHASRKNSLLGNFDDAVLARNGQVIAQKGAEYFLPLSPEPERAKEMVQEANGDFLFVKESSGYGLVNRDGEYILDPIIDQMVHLDDVYFYAFDGSQYMLIEAKEIRADINYTSYHKITLEGDMMLEYIHGKLRRVMQYEGILLDQVGMEKVTSLGKQHYNVLLKDKSLGLLGPRGWEVRPVVGVESILPGRDGLYPASKGGKFGFVDTQGKWVISPEFDEVRPFFQDMAAVRAGRLWGFVDRAGLVVISPQFDSASDFKRSIAIVKRGGRHQLIDKEGNSLLPNAYERISLSADDYFITELDKKFGLVAPDGKEIVEPKFEELRREELDRILVRLGDKYGILNEQGEYVLPVYYKSIVFDTGASQILAEDDYQFAVPAPPIVEQPVGKKRKGT</sequence>
<accession>A0ABS9BX67</accession>
<keyword evidence="1" id="KW-0732">Signal</keyword>